<evidence type="ECO:0000313" key="2">
    <source>
        <dbReference type="EMBL" id="CCM03206.1"/>
    </source>
</evidence>
<gene>
    <name evidence="2" type="ORF">FIBRA_05330</name>
</gene>
<protein>
    <submittedName>
        <fullName evidence="2">Uncharacterized protein</fullName>
    </submittedName>
</protein>
<name>J4IAN2_9APHY</name>
<evidence type="ECO:0000256" key="1">
    <source>
        <dbReference type="SAM" id="MobiDB-lite"/>
    </source>
</evidence>
<dbReference type="HOGENOM" id="CLU_665700_0_0_1"/>
<accession>J4IAN2</accession>
<dbReference type="InParanoid" id="J4IAN2"/>
<dbReference type="EMBL" id="HE797104">
    <property type="protein sequence ID" value="CCM03206.1"/>
    <property type="molecule type" value="Genomic_DNA"/>
</dbReference>
<evidence type="ECO:0000313" key="3">
    <source>
        <dbReference type="Proteomes" id="UP000006352"/>
    </source>
</evidence>
<dbReference type="Proteomes" id="UP000006352">
    <property type="component" value="Unassembled WGS sequence"/>
</dbReference>
<dbReference type="AlphaFoldDB" id="J4IAN2"/>
<dbReference type="OrthoDB" id="2793944at2759"/>
<feature type="compositionally biased region" description="Basic and acidic residues" evidence="1">
    <location>
        <begin position="121"/>
        <end position="135"/>
    </location>
</feature>
<reference evidence="2 3" key="1">
    <citation type="journal article" date="2012" name="Appl. Environ. Microbiol.">
        <title>Short-read sequencing for genomic analysis of the brown rot fungus Fibroporia radiculosa.</title>
        <authorList>
            <person name="Tang J.D."/>
            <person name="Perkins A.D."/>
            <person name="Sonstegard T.S."/>
            <person name="Schroeder S.G."/>
            <person name="Burgess S.C."/>
            <person name="Diehl S.V."/>
        </authorList>
    </citation>
    <scope>NUCLEOTIDE SEQUENCE [LARGE SCALE GENOMIC DNA]</scope>
    <source>
        <strain evidence="2 3">TFFH 294</strain>
    </source>
</reference>
<proteinExistence type="predicted"/>
<dbReference type="RefSeq" id="XP_012182489.1">
    <property type="nucleotide sequence ID" value="XM_012327099.1"/>
</dbReference>
<feature type="region of interest" description="Disordered" evidence="1">
    <location>
        <begin position="121"/>
        <end position="143"/>
    </location>
</feature>
<dbReference type="GeneID" id="24098117"/>
<sequence>MAFRRYLSYFASPHSPRDTHSPDFPVNAHLHELQRFWKSTYEDLLKEGDEIRSTAMMRLSSMREGLSVSDSWDLQTLYDGLVVEREELSELLQSPERLSFELVSRASSYRSRAKSLHGEVQEVVRRSQADPEAARAKSSQPEQIKLESRAQAHAIRPSLLPGDSDTEADELLLRDGSQYDTADWTGRDICESPTSYASSSGCFPADTDSSILTESATGNSWGSTDSSCGPITPISARQSAPRLMDVLSSSPDFLFKLNQAFDGLDTLIDVKELESLLSVISIEKCDPPSQKCPTQDSLHLHRPEHSFSDFLPPSRALEAQSTPSQFPFPPVPRLRRSRTAQPVGGRPMHSPSSLFPTRGLRHLRSADSLAMSPNSRVAYRSDEHDEDSFMDDLVETYRCQGLRTPRSSTPDES</sequence>
<organism evidence="2 3">
    <name type="scientific">Fibroporia radiculosa</name>
    <dbReference type="NCBI Taxonomy" id="599839"/>
    <lineage>
        <taxon>Eukaryota</taxon>
        <taxon>Fungi</taxon>
        <taxon>Dikarya</taxon>
        <taxon>Basidiomycota</taxon>
        <taxon>Agaricomycotina</taxon>
        <taxon>Agaricomycetes</taxon>
        <taxon>Polyporales</taxon>
        <taxon>Fibroporiaceae</taxon>
        <taxon>Fibroporia</taxon>
    </lineage>
</organism>
<feature type="region of interest" description="Disordered" evidence="1">
    <location>
        <begin position="318"/>
        <end position="388"/>
    </location>
</feature>
<keyword evidence="3" id="KW-1185">Reference proteome</keyword>